<evidence type="ECO:0000259" key="3">
    <source>
        <dbReference type="Pfam" id="PF01301"/>
    </source>
</evidence>
<feature type="domain" description="Glycoside hydrolase 35 catalytic" evidence="3">
    <location>
        <begin position="9"/>
        <end position="177"/>
    </location>
</feature>
<dbReference type="Proteomes" id="UP000758168">
    <property type="component" value="Unassembled WGS sequence"/>
</dbReference>
<dbReference type="Pfam" id="PF01301">
    <property type="entry name" value="Glyco_hydro_35"/>
    <property type="match status" value="1"/>
</dbReference>
<dbReference type="EC" id="3.2.1.23" evidence="5"/>
<dbReference type="PRINTS" id="PR00742">
    <property type="entry name" value="GLHYDRLASE35"/>
</dbReference>
<evidence type="ECO:0000259" key="4">
    <source>
        <dbReference type="Pfam" id="PF22369"/>
    </source>
</evidence>
<keyword evidence="6" id="KW-1185">Reference proteome</keyword>
<dbReference type="InterPro" id="IPR017853">
    <property type="entry name" value="GH"/>
</dbReference>
<evidence type="ECO:0000256" key="1">
    <source>
        <dbReference type="ARBA" id="ARBA00009809"/>
    </source>
</evidence>
<gene>
    <name evidence="5" type="ORF">JOF54_004004</name>
</gene>
<comment type="caution">
    <text evidence="5">The sequence shown here is derived from an EMBL/GenBank/DDBJ whole genome shotgun (WGS) entry which is preliminary data.</text>
</comment>
<proteinExistence type="inferred from homology"/>
<dbReference type="SUPFAM" id="SSF51445">
    <property type="entry name" value="(Trans)glycosidases"/>
    <property type="match status" value="1"/>
</dbReference>
<accession>A0ABS4ZEB3</accession>
<dbReference type="Pfam" id="PF22369">
    <property type="entry name" value="GLMA_2nd"/>
    <property type="match status" value="1"/>
</dbReference>
<dbReference type="PANTHER" id="PTHR23421">
    <property type="entry name" value="BETA-GALACTOSIDASE RELATED"/>
    <property type="match status" value="1"/>
</dbReference>
<dbReference type="SUPFAM" id="SSF52317">
    <property type="entry name" value="Class I glutamine amidotransferase-like"/>
    <property type="match status" value="1"/>
</dbReference>
<dbReference type="InterPro" id="IPR029062">
    <property type="entry name" value="Class_I_gatase-like"/>
</dbReference>
<dbReference type="InterPro" id="IPR031330">
    <property type="entry name" value="Gly_Hdrlase_35_cat"/>
</dbReference>
<dbReference type="Gene3D" id="3.20.20.80">
    <property type="entry name" value="Glycosidases"/>
    <property type="match status" value="1"/>
</dbReference>
<comment type="similarity">
    <text evidence="1 2">Belongs to the glycosyl hydrolase 35 family.</text>
</comment>
<dbReference type="EMBL" id="JAGIOB010000001">
    <property type="protein sequence ID" value="MBP2419082.1"/>
    <property type="molecule type" value="Genomic_DNA"/>
</dbReference>
<dbReference type="Gene3D" id="3.40.50.880">
    <property type="match status" value="1"/>
</dbReference>
<protein>
    <submittedName>
        <fullName evidence="5">Beta-galactosidase</fullName>
        <ecNumber evidence="5">3.2.1.23</ecNumber>
    </submittedName>
</protein>
<evidence type="ECO:0000256" key="2">
    <source>
        <dbReference type="RuleBase" id="RU003679"/>
    </source>
</evidence>
<dbReference type="InterPro" id="IPR001944">
    <property type="entry name" value="Glycoside_Hdrlase_35"/>
</dbReference>
<keyword evidence="5" id="KW-0378">Hydrolase</keyword>
<name>A0ABS4ZEB3_9ACTN</name>
<reference evidence="5 6" key="1">
    <citation type="submission" date="2021-03" db="EMBL/GenBank/DDBJ databases">
        <title>Sequencing the genomes of 1000 actinobacteria strains.</title>
        <authorList>
            <person name="Klenk H.-P."/>
        </authorList>
    </citation>
    <scope>NUCLEOTIDE SEQUENCE [LARGE SCALE GENOMIC DNA]</scope>
    <source>
        <strain evidence="5 6">DSM 12936</strain>
    </source>
</reference>
<dbReference type="InterPro" id="IPR054746">
    <property type="entry name" value="GLMA-like_second"/>
</dbReference>
<organism evidence="5 6">
    <name type="scientific">Microlunatus capsulatus</name>
    <dbReference type="NCBI Taxonomy" id="99117"/>
    <lineage>
        <taxon>Bacteria</taxon>
        <taxon>Bacillati</taxon>
        <taxon>Actinomycetota</taxon>
        <taxon>Actinomycetes</taxon>
        <taxon>Propionibacteriales</taxon>
        <taxon>Propionibacteriaceae</taxon>
        <taxon>Microlunatus</taxon>
    </lineage>
</organism>
<dbReference type="RefSeq" id="WP_210059174.1">
    <property type="nucleotide sequence ID" value="NZ_JAGIOB010000001.1"/>
</dbReference>
<evidence type="ECO:0000313" key="6">
    <source>
        <dbReference type="Proteomes" id="UP000758168"/>
    </source>
</evidence>
<sequence>MITLRDQRILVDGRPALVLSGEVHYFRVPRAEWEQRLDLLVEAGCTCVASYIPWLFHELPDGSLDLTGATRPERDLGAFVDLCAAKGLGFLARPGPFVMAELKNEGLPYRLYAEHPEIVPVGWDGAPAPTRTVDYGAPAFLAEVERWYAAVMPVLASRLQPAGGPVLAVQLDNEIGMLAWVSGSPDLTDHVVAELRRWCAERYGSGLAARYPGVGDGAAWARAVRSPQERWAAALRVDLGWFLRDRTARYVDVLAALARRHGVDGVPFLVNVHGTEGGNGVPFAIGISQLYRSYAGRPGFAAGSDHYLGDLSAGVLADLHLIGATMAAVNGPDQPLTSLEFEAGTGDYGGGLEQLHDPATVDLKTRLCLAQGHRLLNYYLLAGGTNPPLDEPVGDGDDRLGFTGERHGTAAPIGPRGERGLSFAPTAAVVHTARVHAPWLADLDEEHDDVAVGFWADAFATEAWYPGSATMRGVVDDLTAHRGPGPRKALWRSLLLAGYRFGATDLQDPDRPLPRTVALATGRVLDAAVQRRLADHVRDGGSLLLLGRLPQRDPEDRPCTVLADALGLAPGERVAEDGHHHPSLVGHGLAADLPETRVGWLDALTAPAGAEPLLTDVDGRLCGVTLAVGAGRAVVVTAELPALPELVTALLGWLGSPPGLALRTDVPGVLALTGARPGGGRLLHLLNPTGYAATVAVRVDGPPGLLDRPLRLPPRTGTMLALGLDLPGLGTVVASNAEVAAVEPDRVRFSPGLQDRTEVWLRTARPVEGPSVRTVDDLVVVTAPGGADLVVTFGAAPG</sequence>
<dbReference type="GO" id="GO:0004565">
    <property type="term" value="F:beta-galactosidase activity"/>
    <property type="evidence" value="ECO:0007669"/>
    <property type="project" value="UniProtKB-EC"/>
</dbReference>
<evidence type="ECO:0000313" key="5">
    <source>
        <dbReference type="EMBL" id="MBP2419082.1"/>
    </source>
</evidence>
<keyword evidence="5" id="KW-0326">Glycosidase</keyword>
<feature type="domain" description="GLMA-like second" evidence="4">
    <location>
        <begin position="477"/>
        <end position="576"/>
    </location>
</feature>